<sequence>MKNRYSLRFSPNHRLKNHQLDPVAVVAANSYCSLIIAHRELLLLNSVCRRMQGPLFPTLVLFTDEAYLTMEDCYNSRLFTVVKPSPSLSLLVVDECLFFFVAA</sequence>
<keyword evidence="2" id="KW-1185">Reference proteome</keyword>
<dbReference type="EMBL" id="BGPR01000050">
    <property type="protein sequence ID" value="GBL86872.1"/>
    <property type="molecule type" value="Genomic_DNA"/>
</dbReference>
<organism evidence="1 2">
    <name type="scientific">Araneus ventricosus</name>
    <name type="common">Orbweaver spider</name>
    <name type="synonym">Epeira ventricosa</name>
    <dbReference type="NCBI Taxonomy" id="182803"/>
    <lineage>
        <taxon>Eukaryota</taxon>
        <taxon>Metazoa</taxon>
        <taxon>Ecdysozoa</taxon>
        <taxon>Arthropoda</taxon>
        <taxon>Chelicerata</taxon>
        <taxon>Arachnida</taxon>
        <taxon>Araneae</taxon>
        <taxon>Araneomorphae</taxon>
        <taxon>Entelegynae</taxon>
        <taxon>Araneoidea</taxon>
        <taxon>Araneidae</taxon>
        <taxon>Araneus</taxon>
    </lineage>
</organism>
<evidence type="ECO:0000313" key="1">
    <source>
        <dbReference type="EMBL" id="GBL86872.1"/>
    </source>
</evidence>
<name>A0A4Y2B3F7_ARAVE</name>
<proteinExistence type="predicted"/>
<reference evidence="1 2" key="1">
    <citation type="journal article" date="2019" name="Sci. Rep.">
        <title>Orb-weaving spider Araneus ventricosus genome elucidates the spidroin gene catalogue.</title>
        <authorList>
            <person name="Kono N."/>
            <person name="Nakamura H."/>
            <person name="Ohtoshi R."/>
            <person name="Moran D.A.P."/>
            <person name="Shinohara A."/>
            <person name="Yoshida Y."/>
            <person name="Fujiwara M."/>
            <person name="Mori M."/>
            <person name="Tomita M."/>
            <person name="Arakawa K."/>
        </authorList>
    </citation>
    <scope>NUCLEOTIDE SEQUENCE [LARGE SCALE GENOMIC DNA]</scope>
</reference>
<dbReference type="Proteomes" id="UP000499080">
    <property type="component" value="Unassembled WGS sequence"/>
</dbReference>
<dbReference type="AlphaFoldDB" id="A0A4Y2B3F7"/>
<comment type="caution">
    <text evidence="1">The sequence shown here is derived from an EMBL/GenBank/DDBJ whole genome shotgun (WGS) entry which is preliminary data.</text>
</comment>
<gene>
    <name evidence="1" type="ORF">AVEN_96093_1</name>
</gene>
<protein>
    <submittedName>
        <fullName evidence="1">Uncharacterized protein</fullName>
    </submittedName>
</protein>
<evidence type="ECO:0000313" key="2">
    <source>
        <dbReference type="Proteomes" id="UP000499080"/>
    </source>
</evidence>
<accession>A0A4Y2B3F7</accession>